<name>A0ABW3ERP4_9ACTN</name>
<protein>
    <submittedName>
        <fullName evidence="1">Uncharacterized protein</fullName>
    </submittedName>
</protein>
<sequence length="81" mass="8858">MSGPDEHRVPEFDEERGRNLGQALAAYELLMQAVGTETHPTEDAARVEHLSGELMAAVVRWEERSRARQAAAAEVEVAADA</sequence>
<gene>
    <name evidence="1" type="ORF">ACFQ11_18095</name>
</gene>
<dbReference type="EMBL" id="JBHTJA010000034">
    <property type="protein sequence ID" value="MFD0902315.1"/>
    <property type="molecule type" value="Genomic_DNA"/>
</dbReference>
<dbReference type="RefSeq" id="WP_378299973.1">
    <property type="nucleotide sequence ID" value="NZ_JBHTJA010000034.1"/>
</dbReference>
<reference evidence="2" key="1">
    <citation type="journal article" date="2019" name="Int. J. Syst. Evol. Microbiol.">
        <title>The Global Catalogue of Microorganisms (GCM) 10K type strain sequencing project: providing services to taxonomists for standard genome sequencing and annotation.</title>
        <authorList>
            <consortium name="The Broad Institute Genomics Platform"/>
            <consortium name="The Broad Institute Genome Sequencing Center for Infectious Disease"/>
            <person name="Wu L."/>
            <person name="Ma J."/>
        </authorList>
    </citation>
    <scope>NUCLEOTIDE SEQUENCE [LARGE SCALE GENOMIC DNA]</scope>
    <source>
        <strain evidence="2">JCM 31202</strain>
    </source>
</reference>
<keyword evidence="2" id="KW-1185">Reference proteome</keyword>
<proteinExistence type="predicted"/>
<organism evidence="1 2">
    <name type="scientific">Actinomadura sediminis</name>
    <dbReference type="NCBI Taxonomy" id="1038904"/>
    <lineage>
        <taxon>Bacteria</taxon>
        <taxon>Bacillati</taxon>
        <taxon>Actinomycetota</taxon>
        <taxon>Actinomycetes</taxon>
        <taxon>Streptosporangiales</taxon>
        <taxon>Thermomonosporaceae</taxon>
        <taxon>Actinomadura</taxon>
    </lineage>
</organism>
<evidence type="ECO:0000313" key="2">
    <source>
        <dbReference type="Proteomes" id="UP001596972"/>
    </source>
</evidence>
<accession>A0ABW3ERP4</accession>
<dbReference type="Proteomes" id="UP001596972">
    <property type="component" value="Unassembled WGS sequence"/>
</dbReference>
<comment type="caution">
    <text evidence="1">The sequence shown here is derived from an EMBL/GenBank/DDBJ whole genome shotgun (WGS) entry which is preliminary data.</text>
</comment>
<evidence type="ECO:0000313" key="1">
    <source>
        <dbReference type="EMBL" id="MFD0902315.1"/>
    </source>
</evidence>